<sequence length="159" mass="18044">MDKPLDVEQSQAVAKQIKSKGKASFDNAHRAALVTEDAIYVQGFLVYEGSPFKPIEHGWLEVSDHLIDPNFPHLNRRADQLFYFPAQRLTLKQLKRAIEDAQEDYPEDDSLPIYGKAPYEYYGDVMLGGKDYIEAHQAAEAKCKELNKPKSRNSTGDEI</sequence>
<dbReference type="AlphaFoldDB" id="A0A2T1D9C5"/>
<accession>A0A2T1D9C5</accession>
<keyword evidence="2" id="KW-1185">Reference proteome</keyword>
<comment type="caution">
    <text evidence="1">The sequence shown here is derived from an EMBL/GenBank/DDBJ whole genome shotgun (WGS) entry which is preliminary data.</text>
</comment>
<protein>
    <submittedName>
        <fullName evidence="1">Uncharacterized protein</fullName>
    </submittedName>
</protein>
<name>A0A2T1D9C5_9CYAN</name>
<evidence type="ECO:0000313" key="2">
    <source>
        <dbReference type="Proteomes" id="UP000238634"/>
    </source>
</evidence>
<dbReference type="RefSeq" id="WP_073074372.1">
    <property type="nucleotide sequence ID" value="NZ_MPPI01000035.1"/>
</dbReference>
<dbReference type="STRING" id="1920490.GCA_001895925_01957"/>
<reference evidence="1 2" key="1">
    <citation type="submission" date="2018-02" db="EMBL/GenBank/DDBJ databases">
        <authorList>
            <person name="Cohen D.B."/>
            <person name="Kent A.D."/>
        </authorList>
    </citation>
    <scope>NUCLEOTIDE SEQUENCE [LARGE SCALE GENOMIC DNA]</scope>
    <source>
        <strain evidence="1 2">ULC007</strain>
    </source>
</reference>
<organism evidence="1 2">
    <name type="scientific">Phormidesmis priestleyi ULC007</name>
    <dbReference type="NCBI Taxonomy" id="1920490"/>
    <lineage>
        <taxon>Bacteria</taxon>
        <taxon>Bacillati</taxon>
        <taxon>Cyanobacteriota</taxon>
        <taxon>Cyanophyceae</taxon>
        <taxon>Leptolyngbyales</taxon>
        <taxon>Leptolyngbyaceae</taxon>
        <taxon>Phormidesmis</taxon>
    </lineage>
</organism>
<evidence type="ECO:0000313" key="1">
    <source>
        <dbReference type="EMBL" id="PSB17066.1"/>
    </source>
</evidence>
<dbReference type="EMBL" id="PVWG01000033">
    <property type="protein sequence ID" value="PSB17066.1"/>
    <property type="molecule type" value="Genomic_DNA"/>
</dbReference>
<gene>
    <name evidence="1" type="ORF">C7B65_19845</name>
</gene>
<reference evidence="1 2" key="2">
    <citation type="submission" date="2018-03" db="EMBL/GenBank/DDBJ databases">
        <title>The ancient ancestry and fast evolution of plastids.</title>
        <authorList>
            <person name="Moore K.R."/>
            <person name="Magnabosco C."/>
            <person name="Momper L."/>
            <person name="Gold D.A."/>
            <person name="Bosak T."/>
            <person name="Fournier G.P."/>
        </authorList>
    </citation>
    <scope>NUCLEOTIDE SEQUENCE [LARGE SCALE GENOMIC DNA]</scope>
    <source>
        <strain evidence="1 2">ULC007</strain>
    </source>
</reference>
<proteinExistence type="predicted"/>
<dbReference type="OrthoDB" id="484150at2"/>
<dbReference type="Proteomes" id="UP000238634">
    <property type="component" value="Unassembled WGS sequence"/>
</dbReference>